<dbReference type="Proteomes" id="UP001205906">
    <property type="component" value="Unassembled WGS sequence"/>
</dbReference>
<evidence type="ECO:0000313" key="2">
    <source>
        <dbReference type="Proteomes" id="UP001205906"/>
    </source>
</evidence>
<name>A0ABT1C875_9HYPH</name>
<dbReference type="EMBL" id="JAMXQS010000007">
    <property type="protein sequence ID" value="MCO6051009.1"/>
    <property type="molecule type" value="Genomic_DNA"/>
</dbReference>
<proteinExistence type="predicted"/>
<accession>A0ABT1C875</accession>
<sequence length="144" mass="16156">MIRQSHSGARERIVAKAIAPVVAELRLVDAADYVAFVRLEQFASLADLVSSASELFFLPGALRLGHAGEVHLDWDTRPKIVLDLELHLRGATVWFALTLEAERASVELNYVTFAKSHAEPERNTDFLERALEDAMIRREEPVSF</sequence>
<organism evidence="1 2">
    <name type="scientific">Mesorhizobium liriopis</name>
    <dbReference type="NCBI Taxonomy" id="2953882"/>
    <lineage>
        <taxon>Bacteria</taxon>
        <taxon>Pseudomonadati</taxon>
        <taxon>Pseudomonadota</taxon>
        <taxon>Alphaproteobacteria</taxon>
        <taxon>Hyphomicrobiales</taxon>
        <taxon>Phyllobacteriaceae</taxon>
        <taxon>Mesorhizobium</taxon>
    </lineage>
</organism>
<gene>
    <name evidence="1" type="ORF">NGM99_14595</name>
</gene>
<dbReference type="RefSeq" id="WP_252820174.1">
    <property type="nucleotide sequence ID" value="NZ_JAMXQS010000007.1"/>
</dbReference>
<comment type="caution">
    <text evidence="1">The sequence shown here is derived from an EMBL/GenBank/DDBJ whole genome shotgun (WGS) entry which is preliminary data.</text>
</comment>
<reference evidence="1 2" key="1">
    <citation type="submission" date="2022-06" db="EMBL/GenBank/DDBJ databases">
        <title>Mesorhizobium sp. strain RP14 Genome sequencing and assembly.</title>
        <authorList>
            <person name="Kim I."/>
        </authorList>
    </citation>
    <scope>NUCLEOTIDE SEQUENCE [LARGE SCALE GENOMIC DNA]</scope>
    <source>
        <strain evidence="2">RP14(2022)</strain>
    </source>
</reference>
<keyword evidence="2" id="KW-1185">Reference proteome</keyword>
<evidence type="ECO:0000313" key="1">
    <source>
        <dbReference type="EMBL" id="MCO6051009.1"/>
    </source>
</evidence>
<protein>
    <submittedName>
        <fullName evidence="1">Uncharacterized protein</fullName>
    </submittedName>
</protein>